<proteinExistence type="predicted"/>
<accession>A0A5S6Q0Q1</accession>
<sequence>MSGNEHGLLVAAAVWPQGHLTTRGHLAAIAAYISTYRPSYYGRLSAGMDQADDELFSSLRESQRQDKMFQAFQEVDSGYFSPLGSVSSYTSPPVYPGPVPYAHENDDPMLFCSNFGNALSPVNGNRGYFSSRSRDPPVQYDPWLPVQSTSQQMAFTDPLELPEGESYGYQCSTPLLGSEDCPPFTTDENFMVESNVGNYESCPIGNMEQQIEWASCHPSKNTNVQYFSSNESSSYDQSFTQSTAMDNRHQQWITIDSNADASNSVVDIEYPLKAETASMNEVFVPQQGQAIRLKPTIRGLSSRVRRTLCFNGEKNCPMPKEKLKHANMEYSFNTPVKKSPAPLKSVVKTPTPVKRAYAAAEKRGGKINRRLFVIPPADEDINELLNTCGIKSTSRSRRKCLFPYVYRGPEALYPAPLGKMDDDELAENWMEIATGATSLSKRMIHLAKRVLCKRERKSIMFGRRLWKLRNAYKCSSLLYRKWHRLLQRILQFVCTISGVTSLLPSLLPMLNEWAL</sequence>
<dbReference type="Proteomes" id="UP000046395">
    <property type="component" value="Unassembled WGS sequence"/>
</dbReference>
<evidence type="ECO:0000313" key="1">
    <source>
        <dbReference type="Proteomes" id="UP000046395"/>
    </source>
</evidence>
<evidence type="ECO:0000313" key="2">
    <source>
        <dbReference type="WBParaSite" id="TMUE_0000000815.1"/>
    </source>
</evidence>
<name>A0A5S6Q0Q1_TRIMR</name>
<reference evidence="2" key="1">
    <citation type="submission" date="2019-12" db="UniProtKB">
        <authorList>
            <consortium name="WormBaseParasite"/>
        </authorList>
    </citation>
    <scope>IDENTIFICATION</scope>
</reference>
<dbReference type="AlphaFoldDB" id="A0A5S6Q0Q1"/>
<keyword evidence="1" id="KW-1185">Reference proteome</keyword>
<dbReference type="WBParaSite" id="TMUE_0000000815.1">
    <property type="protein sequence ID" value="TMUE_0000000815.1"/>
    <property type="gene ID" value="WBGene00296738"/>
</dbReference>
<protein>
    <submittedName>
        <fullName evidence="2">Uncharacterized protein</fullName>
    </submittedName>
</protein>
<organism evidence="1 2">
    <name type="scientific">Trichuris muris</name>
    <name type="common">Mouse whipworm</name>
    <dbReference type="NCBI Taxonomy" id="70415"/>
    <lineage>
        <taxon>Eukaryota</taxon>
        <taxon>Metazoa</taxon>
        <taxon>Ecdysozoa</taxon>
        <taxon>Nematoda</taxon>
        <taxon>Enoplea</taxon>
        <taxon>Dorylaimia</taxon>
        <taxon>Trichinellida</taxon>
        <taxon>Trichuridae</taxon>
        <taxon>Trichuris</taxon>
    </lineage>
</organism>